<name>A0A1M4Z6I2_9RHOB</name>
<dbReference type="EMBL" id="FQVK01000018">
    <property type="protein sequence ID" value="SHF13669.1"/>
    <property type="molecule type" value="Genomic_DNA"/>
</dbReference>
<evidence type="ECO:0000256" key="1">
    <source>
        <dbReference type="SAM" id="Phobius"/>
    </source>
</evidence>
<sequence length="71" mass="7555">MTTNVGTLDRILRAALGLVLLYLAFASELPFFDGGLGKWGAVIVGVVMLVTSALRICPLYGVLGIKTCKRT</sequence>
<gene>
    <name evidence="3" type="ORF">SAMN05444279_11849</name>
</gene>
<dbReference type="InterPro" id="IPR021309">
    <property type="entry name" value="YgaP-like_TM"/>
</dbReference>
<dbReference type="Proteomes" id="UP000325134">
    <property type="component" value="Unassembled WGS sequence"/>
</dbReference>
<dbReference type="OrthoDB" id="9804804at2"/>
<accession>A0A1M4Z6I2</accession>
<protein>
    <recommendedName>
        <fullName evidence="2">Inner membrane protein YgaP-like transmembrane domain-containing protein</fullName>
    </recommendedName>
</protein>
<keyword evidence="1" id="KW-1133">Transmembrane helix</keyword>
<feature type="domain" description="Inner membrane protein YgaP-like transmembrane" evidence="2">
    <location>
        <begin position="1"/>
        <end position="70"/>
    </location>
</feature>
<keyword evidence="4" id="KW-1185">Reference proteome</keyword>
<keyword evidence="1" id="KW-0472">Membrane</keyword>
<dbReference type="Pfam" id="PF11127">
    <property type="entry name" value="YgaP-like_TM"/>
    <property type="match status" value="1"/>
</dbReference>
<dbReference type="AlphaFoldDB" id="A0A1M4Z6I2"/>
<keyword evidence="1" id="KW-0812">Transmembrane</keyword>
<dbReference type="RefSeq" id="WP_149776517.1">
    <property type="nucleotide sequence ID" value="NZ_FQVK01000018.1"/>
</dbReference>
<reference evidence="3 4" key="1">
    <citation type="submission" date="2016-11" db="EMBL/GenBank/DDBJ databases">
        <authorList>
            <person name="Varghese N."/>
            <person name="Submissions S."/>
        </authorList>
    </citation>
    <scope>NUCLEOTIDE SEQUENCE [LARGE SCALE GENOMIC DNA]</scope>
    <source>
        <strain evidence="3 4">DSM 29341</strain>
    </source>
</reference>
<evidence type="ECO:0000313" key="4">
    <source>
        <dbReference type="Proteomes" id="UP000325134"/>
    </source>
</evidence>
<feature type="transmembrane region" description="Helical" evidence="1">
    <location>
        <begin position="42"/>
        <end position="63"/>
    </location>
</feature>
<organism evidence="3 4">
    <name type="scientific">Ruegeria intermedia</name>
    <dbReference type="NCBI Taxonomy" id="996115"/>
    <lineage>
        <taxon>Bacteria</taxon>
        <taxon>Pseudomonadati</taxon>
        <taxon>Pseudomonadota</taxon>
        <taxon>Alphaproteobacteria</taxon>
        <taxon>Rhodobacterales</taxon>
        <taxon>Roseobacteraceae</taxon>
        <taxon>Ruegeria</taxon>
    </lineage>
</organism>
<evidence type="ECO:0000259" key="2">
    <source>
        <dbReference type="Pfam" id="PF11127"/>
    </source>
</evidence>
<proteinExistence type="predicted"/>
<evidence type="ECO:0000313" key="3">
    <source>
        <dbReference type="EMBL" id="SHF13669.1"/>
    </source>
</evidence>